<dbReference type="PANTHER" id="PTHR12775">
    <property type="entry name" value="PROTEIN C20ORF43 HOMOLOG"/>
    <property type="match status" value="1"/>
</dbReference>
<dbReference type="PANTHER" id="PTHR12775:SF0">
    <property type="entry name" value="REPLICATION TERMINATION FACTOR 2"/>
    <property type="match status" value="1"/>
</dbReference>
<feature type="compositionally biased region" description="Polar residues" evidence="2">
    <location>
        <begin position="379"/>
        <end position="410"/>
    </location>
</feature>
<feature type="compositionally biased region" description="Basic and acidic residues" evidence="2">
    <location>
        <begin position="220"/>
        <end position="255"/>
    </location>
</feature>
<reference evidence="3 4" key="1">
    <citation type="submission" date="2024-10" db="EMBL/GenBank/DDBJ databases">
        <title>Updated reference genomes for cyclostephanoid diatoms.</title>
        <authorList>
            <person name="Roberts W.R."/>
            <person name="Alverson A.J."/>
        </authorList>
    </citation>
    <scope>NUCLEOTIDE SEQUENCE [LARGE SCALE GENOMIC DNA]</scope>
    <source>
        <strain evidence="3 4">AJA010-31</strain>
    </source>
</reference>
<organism evidence="3 4">
    <name type="scientific">Cyclotella atomus</name>
    <dbReference type="NCBI Taxonomy" id="382360"/>
    <lineage>
        <taxon>Eukaryota</taxon>
        <taxon>Sar</taxon>
        <taxon>Stramenopiles</taxon>
        <taxon>Ochrophyta</taxon>
        <taxon>Bacillariophyta</taxon>
        <taxon>Coscinodiscophyceae</taxon>
        <taxon>Thalassiosirophycidae</taxon>
        <taxon>Stephanodiscales</taxon>
        <taxon>Stephanodiscaceae</taxon>
        <taxon>Cyclotella</taxon>
    </lineage>
</organism>
<dbReference type="Proteomes" id="UP001530400">
    <property type="component" value="Unassembled WGS sequence"/>
</dbReference>
<feature type="region of interest" description="Disordered" evidence="2">
    <location>
        <begin position="753"/>
        <end position="776"/>
    </location>
</feature>
<feature type="region of interest" description="Disordered" evidence="2">
    <location>
        <begin position="511"/>
        <end position="531"/>
    </location>
</feature>
<keyword evidence="4" id="KW-1185">Reference proteome</keyword>
<evidence type="ECO:0000313" key="4">
    <source>
        <dbReference type="Proteomes" id="UP001530400"/>
    </source>
</evidence>
<dbReference type="EMBL" id="JALLPJ020000630">
    <property type="protein sequence ID" value="KAL3786944.1"/>
    <property type="molecule type" value="Genomic_DNA"/>
</dbReference>
<evidence type="ECO:0000256" key="2">
    <source>
        <dbReference type="SAM" id="MobiDB-lite"/>
    </source>
</evidence>
<name>A0ABD3PH47_9STRA</name>
<evidence type="ECO:0000313" key="3">
    <source>
        <dbReference type="EMBL" id="KAL3786944.1"/>
    </source>
</evidence>
<protein>
    <recommendedName>
        <fullName evidence="5">Replication termination factor 2</fullName>
    </recommendedName>
</protein>
<feature type="compositionally biased region" description="Low complexity" evidence="2">
    <location>
        <begin position="760"/>
        <end position="776"/>
    </location>
</feature>
<dbReference type="AlphaFoldDB" id="A0ABD3PH47"/>
<feature type="coiled-coil region" evidence="1">
    <location>
        <begin position="680"/>
        <end position="751"/>
    </location>
</feature>
<comment type="caution">
    <text evidence="3">The sequence shown here is derived from an EMBL/GenBank/DDBJ whole genome shotgun (WGS) entry which is preliminary data.</text>
</comment>
<evidence type="ECO:0000256" key="1">
    <source>
        <dbReference type="SAM" id="Coils"/>
    </source>
</evidence>
<sequence>MGGDGGTISSNRAYLRGAGKADHTADHKRHNASSLTREEEAARARTIFTCCALSGETFDLTPNKEGVSKVDIVCCPYGRLYKRENVLEALLTRSVGGETSASGDGERIGHIRGRKDLHPVRFQIQKQENDTYMAVCPITGSEIGGGSIPCMLVVKSSASHEGGGGANVISERGLQEMGVEKLQEEYGPFEKKDLIRLAPSNSLLDDVKRGWIEKMEADRLEKKEKKRKRTDDSKKAPKDESSKDAKKKTSADMQKKQQLSLQQKISTAPTAAQEARHAVQSAVQSNPILSNLFGGNKKTTEKERRDALFTRNSIPSTIVQSNETMPTIQEDSPTVAVPAAASDGSAASAPLAVNASEIVNAAVNNSANVHLGSISNAPTTAETAQPSINLDTTSTDGGEASASPQLTQLSKEAKKAEAERKRKQRQDERHGQQKRQLEEMKRLPLEAVQLTADGSDILMIGTVTWEDVDLKYRLEYLKAKNIKYGRSRSKDALGPLIVNYLKAKPYQNAISNSRRSSVSSTGPVSSSAQRGNGIVVRKGTKPTFLLIDGDGTMFRAANVLKFHKECYIATKRPLDRSELDRGGLAHAVEWNTLTNTYNKAVDLSNLDDSIDLVQSYADLEVMGIDPMAASEHDHPLSTEQFMQLVGYMEYWYQKTCENCTKSALDDRMSDLRRAENFNTMMKCTEERDAAEEDMEKLDGELVTVKARRKEAKREGEEFTEEAEYRRLKKKCKKAHAKYDRLVQEVERLEKLLGYDDKSTGDVSSSSSSSLGDDNSD</sequence>
<gene>
    <name evidence="3" type="ORF">ACHAWO_013783</name>
</gene>
<dbReference type="Pfam" id="PF04641">
    <property type="entry name" value="Rtf2"/>
    <property type="match status" value="1"/>
</dbReference>
<feature type="region of interest" description="Disordered" evidence="2">
    <location>
        <begin position="379"/>
        <end position="440"/>
    </location>
</feature>
<proteinExistence type="predicted"/>
<dbReference type="InterPro" id="IPR006735">
    <property type="entry name" value="Rtf2"/>
</dbReference>
<feature type="region of interest" description="Disordered" evidence="2">
    <location>
        <begin position="220"/>
        <end position="279"/>
    </location>
</feature>
<feature type="region of interest" description="Disordered" evidence="2">
    <location>
        <begin position="17"/>
        <end position="38"/>
    </location>
</feature>
<feature type="compositionally biased region" description="Basic and acidic residues" evidence="2">
    <location>
        <begin position="411"/>
        <end position="440"/>
    </location>
</feature>
<keyword evidence="1" id="KW-0175">Coiled coil</keyword>
<evidence type="ECO:0008006" key="5">
    <source>
        <dbReference type="Google" id="ProtNLM"/>
    </source>
</evidence>
<feature type="compositionally biased region" description="Low complexity" evidence="2">
    <location>
        <begin position="511"/>
        <end position="527"/>
    </location>
</feature>
<accession>A0ABD3PH47</accession>